<gene>
    <name evidence="3" type="ORF">SAMN06265374_4370</name>
</gene>
<keyword evidence="4" id="KW-1185">Reference proteome</keyword>
<dbReference type="InterPro" id="IPR000305">
    <property type="entry name" value="GIY-YIG_endonuc"/>
</dbReference>
<dbReference type="EMBL" id="FXTT01000008">
    <property type="protein sequence ID" value="SMP36913.1"/>
    <property type="molecule type" value="Genomic_DNA"/>
</dbReference>
<evidence type="ECO:0000256" key="1">
    <source>
        <dbReference type="ARBA" id="ARBA00007435"/>
    </source>
</evidence>
<keyword evidence="3" id="KW-0378">Hydrolase</keyword>
<comment type="similarity">
    <text evidence="1">Belongs to the UPF0213 family.</text>
</comment>
<dbReference type="CDD" id="cd10448">
    <property type="entry name" value="GIY-YIG_unchar_3"/>
    <property type="match status" value="1"/>
</dbReference>
<dbReference type="RefSeq" id="WP_155190898.1">
    <property type="nucleotide sequence ID" value="NZ_BAAAEA010000003.1"/>
</dbReference>
<proteinExistence type="inferred from homology"/>
<organism evidence="3 4">
    <name type="scientific">Roseibium denhamense</name>
    <dbReference type="NCBI Taxonomy" id="76305"/>
    <lineage>
        <taxon>Bacteria</taxon>
        <taxon>Pseudomonadati</taxon>
        <taxon>Pseudomonadota</taxon>
        <taxon>Alphaproteobacteria</taxon>
        <taxon>Hyphomicrobiales</taxon>
        <taxon>Stappiaceae</taxon>
        <taxon>Roseibium</taxon>
    </lineage>
</organism>
<dbReference type="Gene3D" id="3.40.1440.10">
    <property type="entry name" value="GIY-YIG endonuclease"/>
    <property type="match status" value="1"/>
</dbReference>
<dbReference type="PROSITE" id="PS50164">
    <property type="entry name" value="GIY_YIG"/>
    <property type="match status" value="1"/>
</dbReference>
<keyword evidence="3" id="KW-0255">Endonuclease</keyword>
<dbReference type="PANTHER" id="PTHR34477">
    <property type="entry name" value="UPF0213 PROTEIN YHBQ"/>
    <property type="match status" value="1"/>
</dbReference>
<dbReference type="GO" id="GO:0004519">
    <property type="term" value="F:endonuclease activity"/>
    <property type="evidence" value="ECO:0007669"/>
    <property type="project" value="UniProtKB-KW"/>
</dbReference>
<dbReference type="InterPro" id="IPR035901">
    <property type="entry name" value="GIY-YIG_endonuc_sf"/>
</dbReference>
<evidence type="ECO:0000259" key="2">
    <source>
        <dbReference type="PROSITE" id="PS50164"/>
    </source>
</evidence>
<sequence>MAYFVYILAGRKHGTLYVGVTNDLARRLDQHRRGDAASFTHKHNVTRLVFAEAFHHVDEAIAMEKRLKKWRRSWKIQLIEKSNPDWLDLSVGL</sequence>
<dbReference type="PANTHER" id="PTHR34477:SF5">
    <property type="entry name" value="BSL5627 PROTEIN"/>
    <property type="match status" value="1"/>
</dbReference>
<evidence type="ECO:0000313" key="4">
    <source>
        <dbReference type="Proteomes" id="UP001157914"/>
    </source>
</evidence>
<dbReference type="Pfam" id="PF01541">
    <property type="entry name" value="GIY-YIG"/>
    <property type="match status" value="1"/>
</dbReference>
<name>A0ABY1PN33_9HYPH</name>
<keyword evidence="3" id="KW-0540">Nuclease</keyword>
<dbReference type="SMART" id="SM00465">
    <property type="entry name" value="GIYc"/>
    <property type="match status" value="1"/>
</dbReference>
<reference evidence="3 4" key="1">
    <citation type="submission" date="2017-05" db="EMBL/GenBank/DDBJ databases">
        <authorList>
            <person name="Varghese N."/>
            <person name="Submissions S."/>
        </authorList>
    </citation>
    <scope>NUCLEOTIDE SEQUENCE [LARGE SCALE GENOMIC DNA]</scope>
    <source>
        <strain evidence="3 4">DSM 15949</strain>
    </source>
</reference>
<evidence type="ECO:0000313" key="3">
    <source>
        <dbReference type="EMBL" id="SMP36913.1"/>
    </source>
</evidence>
<dbReference type="InterPro" id="IPR050190">
    <property type="entry name" value="UPF0213_domain"/>
</dbReference>
<protein>
    <submittedName>
        <fullName evidence="3">Endonuclease</fullName>
    </submittedName>
</protein>
<dbReference type="Proteomes" id="UP001157914">
    <property type="component" value="Unassembled WGS sequence"/>
</dbReference>
<dbReference type="SUPFAM" id="SSF82771">
    <property type="entry name" value="GIY-YIG endonuclease"/>
    <property type="match status" value="1"/>
</dbReference>
<feature type="domain" description="GIY-YIG" evidence="2">
    <location>
        <begin position="1"/>
        <end position="77"/>
    </location>
</feature>
<accession>A0ABY1PN33</accession>
<comment type="caution">
    <text evidence="3">The sequence shown here is derived from an EMBL/GenBank/DDBJ whole genome shotgun (WGS) entry which is preliminary data.</text>
</comment>